<dbReference type="AlphaFoldDB" id="A0A9X1WGF6"/>
<keyword evidence="1" id="KW-1133">Transmembrane helix</keyword>
<keyword evidence="1" id="KW-0472">Membrane</keyword>
<keyword evidence="3" id="KW-1185">Reference proteome</keyword>
<gene>
    <name evidence="2" type="ORF">MUN33_07885</name>
</gene>
<feature type="transmembrane region" description="Helical" evidence="1">
    <location>
        <begin position="47"/>
        <end position="64"/>
    </location>
</feature>
<proteinExistence type="predicted"/>
<comment type="caution">
    <text evidence="2">The sequence shown here is derived from an EMBL/GenBank/DDBJ whole genome shotgun (WGS) entry which is preliminary data.</text>
</comment>
<dbReference type="Proteomes" id="UP001139207">
    <property type="component" value="Unassembled WGS sequence"/>
</dbReference>
<evidence type="ECO:0000313" key="3">
    <source>
        <dbReference type="Proteomes" id="UP001139207"/>
    </source>
</evidence>
<protein>
    <submittedName>
        <fullName evidence="2">Uncharacterized protein</fullName>
    </submittedName>
</protein>
<reference evidence="2" key="1">
    <citation type="submission" date="2022-04" db="EMBL/GenBank/DDBJ databases">
        <title>Corynebacterium kalidii LD5P10.</title>
        <authorList>
            <person name="Sun J.Q."/>
        </authorList>
    </citation>
    <scope>NUCLEOTIDE SEQUENCE</scope>
    <source>
        <strain evidence="2">LD5P10</strain>
    </source>
</reference>
<sequence>MTMDNYSDNPVARRKADVRTRSRSIQVSGGVAVAGGVLAVLTSATGLFLTIAVIALVVLGWNVVKVREVLNHKDEW</sequence>
<dbReference type="RefSeq" id="WP_244804345.1">
    <property type="nucleotide sequence ID" value="NZ_JALIEA010000012.1"/>
</dbReference>
<keyword evidence="1" id="KW-0812">Transmembrane</keyword>
<organism evidence="2 3">
    <name type="scientific">Corynebacterium kalidii</name>
    <dbReference type="NCBI Taxonomy" id="2931982"/>
    <lineage>
        <taxon>Bacteria</taxon>
        <taxon>Bacillati</taxon>
        <taxon>Actinomycetota</taxon>
        <taxon>Actinomycetes</taxon>
        <taxon>Mycobacteriales</taxon>
        <taxon>Corynebacteriaceae</taxon>
        <taxon>Corynebacterium</taxon>
    </lineage>
</organism>
<name>A0A9X1WGF6_9CORY</name>
<accession>A0A9X1WGF6</accession>
<dbReference type="EMBL" id="JALIEA010000012">
    <property type="protein sequence ID" value="MCJ7858634.1"/>
    <property type="molecule type" value="Genomic_DNA"/>
</dbReference>
<evidence type="ECO:0000313" key="2">
    <source>
        <dbReference type="EMBL" id="MCJ7858634.1"/>
    </source>
</evidence>
<evidence type="ECO:0000256" key="1">
    <source>
        <dbReference type="SAM" id="Phobius"/>
    </source>
</evidence>